<sequence>MDGPGITYAFLIIPSFFAVVVVLQGVEKLAHHNKEGYVALGFGVFFFILIAAAYVLFIR</sequence>
<keyword evidence="1" id="KW-1133">Transmembrane helix</keyword>
<keyword evidence="1" id="KW-0472">Membrane</keyword>
<proteinExistence type="predicted"/>
<evidence type="ECO:0000313" key="2">
    <source>
        <dbReference type="EMBL" id="OGG29672.1"/>
    </source>
</evidence>
<dbReference type="Proteomes" id="UP000176450">
    <property type="component" value="Unassembled WGS sequence"/>
</dbReference>
<gene>
    <name evidence="2" type="ORF">A3A63_03355</name>
</gene>
<protein>
    <submittedName>
        <fullName evidence="2">Uncharacterized protein</fullName>
    </submittedName>
</protein>
<accession>A0A1F6AYU3</accession>
<comment type="caution">
    <text evidence="2">The sequence shown here is derived from an EMBL/GenBank/DDBJ whole genome shotgun (WGS) entry which is preliminary data.</text>
</comment>
<organism evidence="2 3">
    <name type="scientific">Candidatus Gottesmanbacteria bacterium RIFCSPLOWO2_01_FULL_46_9</name>
    <dbReference type="NCBI Taxonomy" id="1798394"/>
    <lineage>
        <taxon>Bacteria</taxon>
        <taxon>Candidatus Gottesmaniibacteriota</taxon>
    </lineage>
</organism>
<dbReference type="EMBL" id="MFJX01000060">
    <property type="protein sequence ID" value="OGG29672.1"/>
    <property type="molecule type" value="Genomic_DNA"/>
</dbReference>
<feature type="transmembrane region" description="Helical" evidence="1">
    <location>
        <begin position="6"/>
        <end position="26"/>
    </location>
</feature>
<name>A0A1F6AYU3_9BACT</name>
<evidence type="ECO:0000256" key="1">
    <source>
        <dbReference type="SAM" id="Phobius"/>
    </source>
</evidence>
<reference evidence="2 3" key="1">
    <citation type="journal article" date="2016" name="Nat. Commun.">
        <title>Thousands of microbial genomes shed light on interconnected biogeochemical processes in an aquifer system.</title>
        <authorList>
            <person name="Anantharaman K."/>
            <person name="Brown C.T."/>
            <person name="Hug L.A."/>
            <person name="Sharon I."/>
            <person name="Castelle C.J."/>
            <person name="Probst A.J."/>
            <person name="Thomas B.C."/>
            <person name="Singh A."/>
            <person name="Wilkins M.J."/>
            <person name="Karaoz U."/>
            <person name="Brodie E.L."/>
            <person name="Williams K.H."/>
            <person name="Hubbard S.S."/>
            <person name="Banfield J.F."/>
        </authorList>
    </citation>
    <scope>NUCLEOTIDE SEQUENCE [LARGE SCALE GENOMIC DNA]</scope>
</reference>
<evidence type="ECO:0000313" key="3">
    <source>
        <dbReference type="Proteomes" id="UP000176450"/>
    </source>
</evidence>
<keyword evidence="1" id="KW-0812">Transmembrane</keyword>
<dbReference type="AlphaFoldDB" id="A0A1F6AYU3"/>
<feature type="transmembrane region" description="Helical" evidence="1">
    <location>
        <begin position="38"/>
        <end position="58"/>
    </location>
</feature>